<organism evidence="2 3">
    <name type="scientific">Cytobacillus praedii</name>
    <dbReference type="NCBI Taxonomy" id="1742358"/>
    <lineage>
        <taxon>Bacteria</taxon>
        <taxon>Bacillati</taxon>
        <taxon>Bacillota</taxon>
        <taxon>Bacilli</taxon>
        <taxon>Bacillales</taxon>
        <taxon>Bacillaceae</taxon>
        <taxon>Cytobacillus</taxon>
    </lineage>
</organism>
<keyword evidence="1" id="KW-0732">Signal</keyword>
<feature type="chain" id="PRO_5020769363" evidence="1">
    <location>
        <begin position="25"/>
        <end position="249"/>
    </location>
</feature>
<accession>A0A4R1AJ66</accession>
<gene>
    <name evidence="2" type="ORF">E0Y62_27265</name>
</gene>
<feature type="signal peptide" evidence="1">
    <location>
        <begin position="1"/>
        <end position="24"/>
    </location>
</feature>
<sequence length="249" mass="26606">MKLKILGVSIISIGIFSNSISAFAQTDVINPEEIKGMNGEPVIVNQDTDGILTISNAENPEEVLSELDKAEADKYYEEIESALGAGGKPLGEKEESTNEISTRAAEECISQCSEAYRYGTKTGSNGSAEAFTSIGGYHWYWGKSHWTGVHGGVVGKWKGTGTAKFIRADHTLEFSGWSMSISWPPSFSESGSSASYVGEKAYNVNSHISQFSGSEADGSMLGDLTHVGSALVRGSDGQDYRPIAIVDIN</sequence>
<keyword evidence="3" id="KW-1185">Reference proteome</keyword>
<protein>
    <submittedName>
        <fullName evidence="2">Uncharacterized protein</fullName>
    </submittedName>
</protein>
<dbReference type="AlphaFoldDB" id="A0A4R1AJ66"/>
<name>A0A4R1AJ66_9BACI</name>
<comment type="caution">
    <text evidence="2">The sequence shown here is derived from an EMBL/GenBank/DDBJ whole genome shotgun (WGS) entry which is preliminary data.</text>
</comment>
<proteinExistence type="predicted"/>
<evidence type="ECO:0000313" key="3">
    <source>
        <dbReference type="Proteomes" id="UP000293846"/>
    </source>
</evidence>
<dbReference type="Proteomes" id="UP000293846">
    <property type="component" value="Unassembled WGS sequence"/>
</dbReference>
<dbReference type="EMBL" id="SJTH01000154">
    <property type="protein sequence ID" value="TCI99591.1"/>
    <property type="molecule type" value="Genomic_DNA"/>
</dbReference>
<evidence type="ECO:0000256" key="1">
    <source>
        <dbReference type="SAM" id="SignalP"/>
    </source>
</evidence>
<evidence type="ECO:0000313" key="2">
    <source>
        <dbReference type="EMBL" id="TCI99591.1"/>
    </source>
</evidence>
<dbReference type="RefSeq" id="WP_131239786.1">
    <property type="nucleotide sequence ID" value="NZ_SJTH01000154.1"/>
</dbReference>
<reference evidence="2 3" key="1">
    <citation type="submission" date="2019-03" db="EMBL/GenBank/DDBJ databases">
        <authorList>
            <person name="Jensen L."/>
            <person name="Storgaard J."/>
            <person name="Sulaj E."/>
            <person name="Schramm A."/>
            <person name="Marshall I.P.G."/>
        </authorList>
    </citation>
    <scope>NUCLEOTIDE SEQUENCE [LARGE SCALE GENOMIC DNA]</scope>
    <source>
        <strain evidence="2 3">2017H2G3</strain>
    </source>
</reference>